<feature type="domain" description="EAL" evidence="4">
    <location>
        <begin position="1"/>
        <end position="81"/>
    </location>
</feature>
<dbReference type="Gene3D" id="1.10.1200.10">
    <property type="entry name" value="ACP-like"/>
    <property type="match status" value="1"/>
</dbReference>
<comment type="caution">
    <text evidence="5">The sequence shown here is derived from an EMBL/GenBank/DDBJ whole genome shotgun (WGS) entry which is preliminary data.</text>
</comment>
<reference evidence="5 6" key="2">
    <citation type="journal article" date="2016" name="Science">
        <title>A bacterium that degrades and assimilates poly(ethylene terephthalate).</title>
        <authorList>
            <person name="Yoshida S."/>
            <person name="Hiraga K."/>
            <person name="Takehana T."/>
            <person name="Taniguchi I."/>
            <person name="Yamaji H."/>
            <person name="Maeda Y."/>
            <person name="Toyohara K."/>
            <person name="Miyamoto K."/>
            <person name="Kimura Y."/>
            <person name="Oda K."/>
        </authorList>
    </citation>
    <scope>NUCLEOTIDE SEQUENCE [LARGE SCALE GENOMIC DNA]</scope>
    <source>
        <strain evidence="6">NBRC 110686 / TISTR 2288 / 201-F6</strain>
    </source>
</reference>
<proteinExistence type="predicted"/>
<evidence type="ECO:0008006" key="7">
    <source>
        <dbReference type="Google" id="ProtNLM"/>
    </source>
</evidence>
<dbReference type="Proteomes" id="UP000037660">
    <property type="component" value="Unassembled WGS sequence"/>
</dbReference>
<dbReference type="SUPFAM" id="SSF47336">
    <property type="entry name" value="ACP-like"/>
    <property type="match status" value="1"/>
</dbReference>
<dbReference type="PROSITE" id="PS50075">
    <property type="entry name" value="CARRIER"/>
    <property type="match status" value="1"/>
</dbReference>
<evidence type="ECO:0000259" key="3">
    <source>
        <dbReference type="PROSITE" id="PS50075"/>
    </source>
</evidence>
<dbReference type="AlphaFoldDB" id="A0A0K8NU55"/>
<evidence type="ECO:0000313" key="5">
    <source>
        <dbReference type="EMBL" id="GAP33789.1"/>
    </source>
</evidence>
<dbReference type="EMBL" id="BBYR01000002">
    <property type="protein sequence ID" value="GAP33789.1"/>
    <property type="molecule type" value="Genomic_DNA"/>
</dbReference>
<sequence length="81" mass="8752">MSSLEELQALVHDKYGLDPSSLDPQASMREAGIDSLALVEFLFEVEDRYRVSLPATGIDTLAQLADAVDRLRSSQASAQAA</sequence>
<accession>A0A0K8NU55</accession>
<dbReference type="InterPro" id="IPR036736">
    <property type="entry name" value="ACP-like_sf"/>
</dbReference>
<evidence type="ECO:0000256" key="1">
    <source>
        <dbReference type="ARBA" id="ARBA00022450"/>
    </source>
</evidence>
<dbReference type="InterPro" id="IPR001633">
    <property type="entry name" value="EAL_dom"/>
</dbReference>
<dbReference type="RefSeq" id="WP_054017952.1">
    <property type="nucleotide sequence ID" value="NZ_BBYR01000002.1"/>
</dbReference>
<dbReference type="STRING" id="1547922.ISF6_1044"/>
<keyword evidence="2" id="KW-0597">Phosphoprotein</keyword>
<gene>
    <name evidence="5" type="ORF">ISF6_1044</name>
</gene>
<feature type="domain" description="Carrier" evidence="3">
    <location>
        <begin position="1"/>
        <end position="75"/>
    </location>
</feature>
<reference evidence="6" key="1">
    <citation type="submission" date="2015-07" db="EMBL/GenBank/DDBJ databases">
        <title>Discovery of a poly(ethylene terephthalate assimilation.</title>
        <authorList>
            <person name="Yoshida S."/>
            <person name="Hiraga K."/>
            <person name="Takehana T."/>
            <person name="Taniguchi I."/>
            <person name="Yamaji H."/>
            <person name="Maeda Y."/>
            <person name="Toyohara K."/>
            <person name="Miyamoto K."/>
            <person name="Kimura Y."/>
            <person name="Oda K."/>
        </authorList>
    </citation>
    <scope>NUCLEOTIDE SEQUENCE [LARGE SCALE GENOMIC DNA]</scope>
    <source>
        <strain evidence="6">NBRC 110686 / TISTR 2288 / 201-F6</strain>
    </source>
</reference>
<dbReference type="GO" id="GO:0031177">
    <property type="term" value="F:phosphopantetheine binding"/>
    <property type="evidence" value="ECO:0007669"/>
    <property type="project" value="InterPro"/>
</dbReference>
<dbReference type="InterPro" id="IPR020806">
    <property type="entry name" value="PKS_PP-bd"/>
</dbReference>
<dbReference type="InterPro" id="IPR009081">
    <property type="entry name" value="PP-bd_ACP"/>
</dbReference>
<protein>
    <recommendedName>
        <fullName evidence="7">Acyl carrier protein</fullName>
    </recommendedName>
</protein>
<dbReference type="OrthoDB" id="7063706at2"/>
<dbReference type="SMART" id="SM00823">
    <property type="entry name" value="PKS_PP"/>
    <property type="match status" value="1"/>
</dbReference>
<name>A0A0K8NU55_PISS1</name>
<evidence type="ECO:0000256" key="2">
    <source>
        <dbReference type="ARBA" id="ARBA00022553"/>
    </source>
</evidence>
<organism evidence="5 6">
    <name type="scientific">Piscinibacter sakaiensis</name>
    <name type="common">Ideonella sakaiensis</name>
    <dbReference type="NCBI Taxonomy" id="1547922"/>
    <lineage>
        <taxon>Bacteria</taxon>
        <taxon>Pseudomonadati</taxon>
        <taxon>Pseudomonadota</taxon>
        <taxon>Betaproteobacteria</taxon>
        <taxon>Burkholderiales</taxon>
        <taxon>Sphaerotilaceae</taxon>
        <taxon>Piscinibacter</taxon>
    </lineage>
</organism>
<evidence type="ECO:0000313" key="6">
    <source>
        <dbReference type="Proteomes" id="UP000037660"/>
    </source>
</evidence>
<keyword evidence="6" id="KW-1185">Reference proteome</keyword>
<dbReference type="Pfam" id="PF00550">
    <property type="entry name" value="PP-binding"/>
    <property type="match status" value="1"/>
</dbReference>
<dbReference type="PROSITE" id="PS50883">
    <property type="entry name" value="EAL"/>
    <property type="match status" value="1"/>
</dbReference>
<evidence type="ECO:0000259" key="4">
    <source>
        <dbReference type="PROSITE" id="PS50883"/>
    </source>
</evidence>
<keyword evidence="1" id="KW-0596">Phosphopantetheine</keyword>